<dbReference type="Proteomes" id="UP001057348">
    <property type="component" value="Chromosome"/>
</dbReference>
<dbReference type="Pfam" id="PF21891">
    <property type="entry name" value="DUF6917"/>
    <property type="match status" value="1"/>
</dbReference>
<accession>A0ABY4Y1U9</accession>
<proteinExistence type="predicted"/>
<feature type="domain" description="DUF6917" evidence="1">
    <location>
        <begin position="6"/>
        <end position="129"/>
    </location>
</feature>
<keyword evidence="3" id="KW-1185">Reference proteome</keyword>
<dbReference type="RefSeq" id="WP_253268922.1">
    <property type="nucleotide sequence ID" value="NZ_CP092751.1"/>
</dbReference>
<organism evidence="2 3">
    <name type="scientific">Bacillus vallismortis</name>
    <dbReference type="NCBI Taxonomy" id="72361"/>
    <lineage>
        <taxon>Bacteria</taxon>
        <taxon>Bacillati</taxon>
        <taxon>Bacillota</taxon>
        <taxon>Bacilli</taxon>
        <taxon>Bacillales</taxon>
        <taxon>Bacillaceae</taxon>
        <taxon>Bacillus</taxon>
    </lineage>
</organism>
<reference evidence="2" key="1">
    <citation type="submission" date="2022-02" db="EMBL/GenBank/DDBJ databases">
        <title>Draft Genome Sequence of Bacillus vallismortis Strain BL01, Isolated from Artemisia lerchiana Web. Roots.</title>
        <authorList>
            <person name="Chebotar V.K."/>
            <person name="Gancheva M.S."/>
            <person name="Chizhevskaya E.P."/>
            <person name="Komarova O.V."/>
            <person name="Baganova M.E."/>
            <person name="Zaplatkin A.N."/>
            <person name="Pishchik V.N."/>
        </authorList>
    </citation>
    <scope>NUCLEOTIDE SEQUENCE</scope>
    <source>
        <strain evidence="2">BL01</strain>
    </source>
</reference>
<sequence length="137" mass="15676">MKNAAIKRMVTGRFVKLLFHKQDKRNMVLENFQTRCIREKEIHEIVTTDQEAYEPGQQIGRVGFLGFVEMDIGGVIQKGDRVYINETYLGVVAGFDACHFPNHYNIIIQTDLLLSATDIDLSVEEEIRFVSPGDRTI</sequence>
<name>A0ABY4Y1U9_BACVA</name>
<evidence type="ECO:0000259" key="1">
    <source>
        <dbReference type="Pfam" id="PF21891"/>
    </source>
</evidence>
<protein>
    <recommendedName>
        <fullName evidence="1">DUF6917 domain-containing protein</fullName>
    </recommendedName>
</protein>
<dbReference type="EMBL" id="CP092751">
    <property type="protein sequence ID" value="USP96237.1"/>
    <property type="molecule type" value="Genomic_DNA"/>
</dbReference>
<evidence type="ECO:0000313" key="3">
    <source>
        <dbReference type="Proteomes" id="UP001057348"/>
    </source>
</evidence>
<evidence type="ECO:0000313" key="2">
    <source>
        <dbReference type="EMBL" id="USP96237.1"/>
    </source>
</evidence>
<gene>
    <name evidence="2" type="ORF">MKF32_03940</name>
</gene>
<dbReference type="InterPro" id="IPR054210">
    <property type="entry name" value="DUF6917"/>
</dbReference>